<dbReference type="GO" id="GO:0003942">
    <property type="term" value="F:N-acetyl-gamma-glutamyl-phosphate reductase activity"/>
    <property type="evidence" value="ECO:0007669"/>
    <property type="project" value="UniProtKB-EC"/>
</dbReference>
<dbReference type="GO" id="GO:0005737">
    <property type="term" value="C:cytoplasm"/>
    <property type="evidence" value="ECO:0007669"/>
    <property type="project" value="InterPro"/>
</dbReference>
<dbReference type="PANTHER" id="PTHR32338:SF10">
    <property type="entry name" value="N-ACETYL-GAMMA-GLUTAMYL-PHOSPHATE REDUCTASE, CHLOROPLASTIC-RELATED"/>
    <property type="match status" value="1"/>
</dbReference>
<dbReference type="InterPro" id="IPR036291">
    <property type="entry name" value="NAD(P)-bd_dom_sf"/>
</dbReference>
<evidence type="ECO:0000313" key="7">
    <source>
        <dbReference type="EMBL" id="VAW13153.1"/>
    </source>
</evidence>
<reference evidence="7" key="1">
    <citation type="submission" date="2018-06" db="EMBL/GenBank/DDBJ databases">
        <authorList>
            <person name="Zhirakovskaya E."/>
        </authorList>
    </citation>
    <scope>NUCLEOTIDE SEQUENCE</scope>
</reference>
<dbReference type="Pfam" id="PF22698">
    <property type="entry name" value="Semialdhyde_dhC_1"/>
    <property type="match status" value="1"/>
</dbReference>
<evidence type="ECO:0000256" key="2">
    <source>
        <dbReference type="ARBA" id="ARBA00022571"/>
    </source>
</evidence>
<organism evidence="7">
    <name type="scientific">hydrothermal vent metagenome</name>
    <dbReference type="NCBI Taxonomy" id="652676"/>
    <lineage>
        <taxon>unclassified sequences</taxon>
        <taxon>metagenomes</taxon>
        <taxon>ecological metagenomes</taxon>
    </lineage>
</organism>
<dbReference type="CDD" id="cd23935">
    <property type="entry name" value="AGPR_2_C"/>
    <property type="match status" value="1"/>
</dbReference>
<evidence type="ECO:0000256" key="3">
    <source>
        <dbReference type="ARBA" id="ARBA00022605"/>
    </source>
</evidence>
<proteinExistence type="inferred from homology"/>
<dbReference type="EMBL" id="UOEM01000059">
    <property type="protein sequence ID" value="VAW13153.1"/>
    <property type="molecule type" value="Genomic_DNA"/>
</dbReference>
<sequence>MQKTPAQIFIDGEAGTTGLQIRERLAGRPDLELISLDDDRRKDAGARAEALNAADVAILCLPDDAAREAVALVQNPDTRIIDASTAHRTAPGWAYGFAEMTPDHAAILAASKRVTNPGCYPTGTIAMVRPLVEAGLLPADTPVTVNAISGYSGGGRKMIEAYEAKTGPVANPYLPYGLDFEHKHVNEMQVHGQLTHRPLFQPAVGPYRQGMIVSVPLQLWALDTVPTGAMIHECLATRYREARFIFVDKLAKPDALPQIDPQALNGTNGLKIHVFANDNRRQAILTAVYDNLGKGASGAAVQNLNLLLGADAGAGLQAA</sequence>
<dbReference type="GO" id="GO:0006526">
    <property type="term" value="P:L-arginine biosynthetic process"/>
    <property type="evidence" value="ECO:0007669"/>
    <property type="project" value="UniProtKB-KW"/>
</dbReference>
<accession>A0A3B0TAP0</accession>
<dbReference type="InterPro" id="IPR050085">
    <property type="entry name" value="AGPR"/>
</dbReference>
<keyword evidence="1" id="KW-0963">Cytoplasm</keyword>
<dbReference type="SUPFAM" id="SSF51735">
    <property type="entry name" value="NAD(P)-binding Rossmann-fold domains"/>
    <property type="match status" value="1"/>
</dbReference>
<evidence type="ECO:0000256" key="4">
    <source>
        <dbReference type="ARBA" id="ARBA00022857"/>
    </source>
</evidence>
<keyword evidence="2" id="KW-0055">Arginine biosynthesis</keyword>
<evidence type="ECO:0000256" key="1">
    <source>
        <dbReference type="ARBA" id="ARBA00022490"/>
    </source>
</evidence>
<evidence type="ECO:0000259" key="6">
    <source>
        <dbReference type="SMART" id="SM00859"/>
    </source>
</evidence>
<dbReference type="SUPFAM" id="SSF55347">
    <property type="entry name" value="Glyceraldehyde-3-phosphate dehydrogenase-like, C-terminal domain"/>
    <property type="match status" value="1"/>
</dbReference>
<dbReference type="InterPro" id="IPR000534">
    <property type="entry name" value="Semialdehyde_DH_NAD-bd"/>
</dbReference>
<dbReference type="PANTHER" id="PTHR32338">
    <property type="entry name" value="N-ACETYL-GAMMA-GLUTAMYL-PHOSPHATE REDUCTASE, CHLOROPLASTIC-RELATED-RELATED"/>
    <property type="match status" value="1"/>
</dbReference>
<feature type="domain" description="Semialdehyde dehydrogenase NAD-binding" evidence="6">
    <location>
        <begin position="7"/>
        <end position="108"/>
    </location>
</feature>
<keyword evidence="4" id="KW-0521">NADP</keyword>
<keyword evidence="5 7" id="KW-0560">Oxidoreductase</keyword>
<dbReference type="CDD" id="cd17896">
    <property type="entry name" value="AGPR_2_N"/>
    <property type="match status" value="1"/>
</dbReference>
<dbReference type="NCBIfam" id="TIGR01851">
    <property type="entry name" value="argC_other"/>
    <property type="match status" value="1"/>
</dbReference>
<protein>
    <submittedName>
        <fullName evidence="7">N-acetyl-gamma-glutamyl-phosphate reductase</fullName>
        <ecNumber evidence="7">1.2.1.38</ecNumber>
    </submittedName>
</protein>
<dbReference type="SMART" id="SM00859">
    <property type="entry name" value="Semialdhyde_dh"/>
    <property type="match status" value="1"/>
</dbReference>
<evidence type="ECO:0000256" key="5">
    <source>
        <dbReference type="ARBA" id="ARBA00023002"/>
    </source>
</evidence>
<dbReference type="HAMAP" id="MF_01110">
    <property type="entry name" value="ArgC_type2"/>
    <property type="match status" value="1"/>
</dbReference>
<dbReference type="GO" id="GO:0051287">
    <property type="term" value="F:NAD binding"/>
    <property type="evidence" value="ECO:0007669"/>
    <property type="project" value="InterPro"/>
</dbReference>
<dbReference type="InterPro" id="IPR010136">
    <property type="entry name" value="AGPR_type-2"/>
</dbReference>
<name>A0A3B0TAP0_9ZZZZ</name>
<dbReference type="InterPro" id="IPR058924">
    <property type="entry name" value="AGPR_dimerisation_dom"/>
</dbReference>
<dbReference type="Gene3D" id="3.40.50.720">
    <property type="entry name" value="NAD(P)-binding Rossmann-like Domain"/>
    <property type="match status" value="1"/>
</dbReference>
<dbReference type="Pfam" id="PF01118">
    <property type="entry name" value="Semialdhyde_dh"/>
    <property type="match status" value="1"/>
</dbReference>
<keyword evidence="3" id="KW-0028">Amino-acid biosynthesis</keyword>
<gene>
    <name evidence="7" type="ORF">MNBD_ALPHA09-295</name>
</gene>
<dbReference type="EC" id="1.2.1.38" evidence="7"/>
<dbReference type="AlphaFoldDB" id="A0A3B0TAP0"/>
<dbReference type="Gene3D" id="3.30.360.10">
    <property type="entry name" value="Dihydrodipicolinate Reductase, domain 2"/>
    <property type="match status" value="1"/>
</dbReference>